<sequence length="397" mass="43832">MKILVINSGSSSVKYQLIDMTDESVMANGQVQRIGLDSQILRHARYDQKYPDRPCVAHDHAEALKVVMDVLTDKELGVIDNLSEISAIGHRVVHGGEKFACSVLIDEEVMKAIKESSDLAPLHNPPNILGIEVCQKLMPGTPNVAVFDTAFHQTMPEEAFIYPLPYEYYEKYRIRRYGFHGTSHKYAAQTTAEAMKRPLEELKIVTIHLGNGSSMAAVRYGKSIDTTMGFTPLEGIPMGTRCGSIDPAIVQFLMEKEGMSIDEVMDVLNKKSGLAGVSGVGADTRDLVDSMNKGNKRARLSLDILSYQVAKYVGAYAVAMDGLDAIAFTGGIGTYEVCVRENILNRLGVLGVKLDSEKNQIVNKIVEITREDSRVKAYVIPTNEELMIARETRDLLK</sequence>
<evidence type="ECO:0000256" key="8">
    <source>
        <dbReference type="RuleBase" id="RU003835"/>
    </source>
</evidence>
<feature type="active site" description="Proton donor/acceptor" evidence="7">
    <location>
        <position position="148"/>
    </location>
</feature>
<keyword evidence="5 7" id="KW-0418">Kinase</keyword>
<dbReference type="PANTHER" id="PTHR21060:SF15">
    <property type="entry name" value="ACETATE KINASE-RELATED"/>
    <property type="match status" value="1"/>
</dbReference>
<dbReference type="PRINTS" id="PR00471">
    <property type="entry name" value="ACETATEKNASE"/>
</dbReference>
<proteinExistence type="inferred from homology"/>
<comment type="function">
    <text evidence="7">Catalyzes the formation of acetyl phosphate from acetate and ATP. Can also catalyze the reverse reaction.</text>
</comment>
<keyword evidence="3 7" id="KW-0808">Transferase</keyword>
<reference evidence="9 10" key="1">
    <citation type="submission" date="2016-11" db="EMBL/GenBank/DDBJ databases">
        <authorList>
            <person name="Jaros S."/>
            <person name="Januszkiewicz K."/>
            <person name="Wedrychowicz H."/>
        </authorList>
    </citation>
    <scope>NUCLEOTIDE SEQUENCE [LARGE SCALE GENOMIC DNA]</scope>
    <source>
        <strain evidence="9 10">DSM 17918</strain>
    </source>
</reference>
<comment type="pathway">
    <text evidence="7">Metabolic intermediate biosynthesis; acetyl-CoA biosynthesis; acetyl-CoA from acetate: step 1/2.</text>
</comment>
<dbReference type="SUPFAM" id="SSF53067">
    <property type="entry name" value="Actin-like ATPase domain"/>
    <property type="match status" value="2"/>
</dbReference>
<keyword evidence="6 7" id="KW-0067">ATP-binding</keyword>
<dbReference type="GO" id="GO:0006085">
    <property type="term" value="P:acetyl-CoA biosynthetic process"/>
    <property type="evidence" value="ECO:0007669"/>
    <property type="project" value="UniProtKB-UniRule"/>
</dbReference>
<dbReference type="HAMAP" id="MF_00020">
    <property type="entry name" value="Acetate_kinase"/>
    <property type="match status" value="1"/>
</dbReference>
<dbReference type="AlphaFoldDB" id="A0A1M4ZT78"/>
<feature type="binding site" evidence="7">
    <location>
        <position position="14"/>
    </location>
    <ligand>
        <name>ATP</name>
        <dbReference type="ChEBI" id="CHEBI:30616"/>
    </ligand>
</feature>
<dbReference type="CDD" id="cd24010">
    <property type="entry name" value="ASKHA_NBD_AcK_PK"/>
    <property type="match status" value="1"/>
</dbReference>
<name>A0A1M4ZT78_9THEO</name>
<keyword evidence="10" id="KW-1185">Reference proteome</keyword>
<feature type="binding site" evidence="7">
    <location>
        <position position="91"/>
    </location>
    <ligand>
        <name>substrate</name>
    </ligand>
</feature>
<evidence type="ECO:0000256" key="7">
    <source>
        <dbReference type="HAMAP-Rule" id="MF_00020"/>
    </source>
</evidence>
<dbReference type="NCBIfam" id="TIGR00016">
    <property type="entry name" value="ackA"/>
    <property type="match status" value="1"/>
</dbReference>
<protein>
    <recommendedName>
        <fullName evidence="7">Acetate kinase</fullName>
        <ecNumber evidence="7">2.7.2.1</ecNumber>
    </recommendedName>
    <alternativeName>
        <fullName evidence="7">Acetokinase</fullName>
    </alternativeName>
</protein>
<dbReference type="InterPro" id="IPR023865">
    <property type="entry name" value="Aliphatic_acid_kinase_CS"/>
</dbReference>
<dbReference type="InterPro" id="IPR000890">
    <property type="entry name" value="Aliphatic_acid_kin_short-chain"/>
</dbReference>
<organism evidence="9 10">
    <name type="scientific">Caldanaerobius fijiensis DSM 17918</name>
    <dbReference type="NCBI Taxonomy" id="1121256"/>
    <lineage>
        <taxon>Bacteria</taxon>
        <taxon>Bacillati</taxon>
        <taxon>Bacillota</taxon>
        <taxon>Clostridia</taxon>
        <taxon>Thermoanaerobacterales</taxon>
        <taxon>Thermoanaerobacteraceae</taxon>
        <taxon>Caldanaerobius</taxon>
    </lineage>
</organism>
<dbReference type="GO" id="GO:0005737">
    <property type="term" value="C:cytoplasm"/>
    <property type="evidence" value="ECO:0007669"/>
    <property type="project" value="UniProtKB-SubCell"/>
</dbReference>
<feature type="site" description="Transition state stabilizer" evidence="7">
    <location>
        <position position="241"/>
    </location>
</feature>
<dbReference type="InterPro" id="IPR043129">
    <property type="entry name" value="ATPase_NBD"/>
</dbReference>
<accession>A0A1M4ZT78</accession>
<evidence type="ECO:0000256" key="5">
    <source>
        <dbReference type="ARBA" id="ARBA00022777"/>
    </source>
</evidence>
<dbReference type="Proteomes" id="UP000184088">
    <property type="component" value="Unassembled WGS sequence"/>
</dbReference>
<comment type="similarity">
    <text evidence="1 7 8">Belongs to the acetokinase family.</text>
</comment>
<keyword evidence="2 7" id="KW-0963">Cytoplasm</keyword>
<dbReference type="UniPathway" id="UPA00340">
    <property type="reaction ID" value="UER00458"/>
</dbReference>
<evidence type="ECO:0000313" key="10">
    <source>
        <dbReference type="Proteomes" id="UP000184088"/>
    </source>
</evidence>
<keyword evidence="7" id="KW-0479">Metal-binding</keyword>
<dbReference type="OrthoDB" id="9802453at2"/>
<feature type="binding site" evidence="7">
    <location>
        <begin position="283"/>
        <end position="285"/>
    </location>
    <ligand>
        <name>ATP</name>
        <dbReference type="ChEBI" id="CHEBI:30616"/>
    </ligand>
</feature>
<dbReference type="PROSITE" id="PS01076">
    <property type="entry name" value="ACETATE_KINASE_2"/>
    <property type="match status" value="1"/>
</dbReference>
<dbReference type="Pfam" id="PF00871">
    <property type="entry name" value="Acetate_kinase"/>
    <property type="match status" value="1"/>
</dbReference>
<dbReference type="PIRSF" id="PIRSF000722">
    <property type="entry name" value="Acetate_prop_kin"/>
    <property type="match status" value="1"/>
</dbReference>
<comment type="subunit">
    <text evidence="7">Homodimer.</text>
</comment>
<evidence type="ECO:0000256" key="4">
    <source>
        <dbReference type="ARBA" id="ARBA00022741"/>
    </source>
</evidence>
<gene>
    <name evidence="7" type="primary">ackA</name>
    <name evidence="9" type="ORF">SAMN02746089_01495</name>
</gene>
<dbReference type="RefSeq" id="WP_073343484.1">
    <property type="nucleotide sequence ID" value="NZ_FQVH01000014.1"/>
</dbReference>
<comment type="cofactor">
    <cofactor evidence="7">
        <name>Mg(2+)</name>
        <dbReference type="ChEBI" id="CHEBI:18420"/>
    </cofactor>
    <cofactor evidence="7">
        <name>Mn(2+)</name>
        <dbReference type="ChEBI" id="CHEBI:29035"/>
    </cofactor>
    <text evidence="7">Mg(2+). Can also accept Mn(2+).</text>
</comment>
<dbReference type="EC" id="2.7.2.1" evidence="7"/>
<keyword evidence="4 7" id="KW-0547">Nucleotide-binding</keyword>
<dbReference type="PROSITE" id="PS01075">
    <property type="entry name" value="ACETATE_KINASE_1"/>
    <property type="match status" value="1"/>
</dbReference>
<dbReference type="GO" id="GO:0006083">
    <property type="term" value="P:acetate metabolic process"/>
    <property type="evidence" value="ECO:0007669"/>
    <property type="project" value="TreeGrafter"/>
</dbReference>
<dbReference type="GO" id="GO:0000287">
    <property type="term" value="F:magnesium ion binding"/>
    <property type="evidence" value="ECO:0007669"/>
    <property type="project" value="UniProtKB-UniRule"/>
</dbReference>
<evidence type="ECO:0000313" key="9">
    <source>
        <dbReference type="EMBL" id="SHF21037.1"/>
    </source>
</evidence>
<dbReference type="EMBL" id="FQVH01000014">
    <property type="protein sequence ID" value="SHF21037.1"/>
    <property type="molecule type" value="Genomic_DNA"/>
</dbReference>
<comment type="catalytic activity">
    <reaction evidence="7">
        <text>acetate + ATP = acetyl phosphate + ADP</text>
        <dbReference type="Rhea" id="RHEA:11352"/>
        <dbReference type="ChEBI" id="CHEBI:22191"/>
        <dbReference type="ChEBI" id="CHEBI:30089"/>
        <dbReference type="ChEBI" id="CHEBI:30616"/>
        <dbReference type="ChEBI" id="CHEBI:456216"/>
        <dbReference type="EC" id="2.7.2.1"/>
    </reaction>
</comment>
<dbReference type="Gene3D" id="3.30.420.40">
    <property type="match status" value="2"/>
</dbReference>
<keyword evidence="7" id="KW-0460">Magnesium</keyword>
<comment type="subcellular location">
    <subcellularLocation>
        <location evidence="7">Cytoplasm</location>
    </subcellularLocation>
</comment>
<comment type="caution">
    <text evidence="7">Lacks conserved residue(s) required for the propagation of feature annotation.</text>
</comment>
<evidence type="ECO:0000256" key="3">
    <source>
        <dbReference type="ARBA" id="ARBA00022679"/>
    </source>
</evidence>
<dbReference type="GO" id="GO:0005524">
    <property type="term" value="F:ATP binding"/>
    <property type="evidence" value="ECO:0007669"/>
    <property type="project" value="UniProtKB-KW"/>
</dbReference>
<dbReference type="GO" id="GO:0008776">
    <property type="term" value="F:acetate kinase activity"/>
    <property type="evidence" value="ECO:0007669"/>
    <property type="project" value="UniProtKB-UniRule"/>
</dbReference>
<evidence type="ECO:0000256" key="2">
    <source>
        <dbReference type="ARBA" id="ARBA00022490"/>
    </source>
</evidence>
<feature type="binding site" evidence="7">
    <location>
        <position position="7"/>
    </location>
    <ligand>
        <name>Mg(2+)</name>
        <dbReference type="ChEBI" id="CHEBI:18420"/>
    </ligand>
</feature>
<dbReference type="InterPro" id="IPR004372">
    <property type="entry name" value="Ac/propionate_kinase"/>
</dbReference>
<evidence type="ECO:0000256" key="1">
    <source>
        <dbReference type="ARBA" id="ARBA00008748"/>
    </source>
</evidence>
<dbReference type="STRING" id="1121256.SAMN02746089_01495"/>
<feature type="binding site" evidence="7">
    <location>
        <position position="384"/>
    </location>
    <ligand>
        <name>Mg(2+)</name>
        <dbReference type="ChEBI" id="CHEBI:18420"/>
    </ligand>
</feature>
<dbReference type="PANTHER" id="PTHR21060">
    <property type="entry name" value="ACETATE KINASE"/>
    <property type="match status" value="1"/>
</dbReference>
<feature type="binding site" evidence="7">
    <location>
        <begin position="208"/>
        <end position="212"/>
    </location>
    <ligand>
        <name>ATP</name>
        <dbReference type="ChEBI" id="CHEBI:30616"/>
    </ligand>
</feature>
<feature type="site" description="Transition state stabilizer" evidence="7">
    <location>
        <position position="180"/>
    </location>
</feature>
<evidence type="ECO:0000256" key="6">
    <source>
        <dbReference type="ARBA" id="ARBA00022840"/>
    </source>
</evidence>